<accession>M3GRV3</accession>
<dbReference type="Proteomes" id="UP000011776">
    <property type="component" value="Unassembled WGS sequence"/>
</dbReference>
<dbReference type="AlphaFoldDB" id="M3GRV3"/>
<evidence type="ECO:0000313" key="1">
    <source>
        <dbReference type="EMBL" id="EMG09393.1"/>
    </source>
</evidence>
<organism evidence="1 2">
    <name type="scientific">Leptospira interrogans serovar Grippotyphosa str. LT2186</name>
    <dbReference type="NCBI Taxonomy" id="1001599"/>
    <lineage>
        <taxon>Bacteria</taxon>
        <taxon>Pseudomonadati</taxon>
        <taxon>Spirochaetota</taxon>
        <taxon>Spirochaetia</taxon>
        <taxon>Leptospirales</taxon>
        <taxon>Leptospiraceae</taxon>
        <taxon>Leptospira</taxon>
    </lineage>
</organism>
<reference evidence="1 2" key="1">
    <citation type="submission" date="2013-02" db="EMBL/GenBank/DDBJ databases">
        <authorList>
            <person name="Harkins D.M."/>
            <person name="Durkin A.S."/>
            <person name="Brinkac L.M."/>
            <person name="Haft D.H."/>
            <person name="Selengut J.D."/>
            <person name="Sanka R."/>
            <person name="DePew J."/>
            <person name="Purushe J."/>
            <person name="Tulsiani S.M."/>
            <person name="Graham G.C."/>
            <person name="Burns M.-A."/>
            <person name="Dohnt M.F."/>
            <person name="Smythe L.D."/>
            <person name="McKay D.B."/>
            <person name="Craig S.B."/>
            <person name="Vinetz J.M."/>
            <person name="Sutton G.G."/>
            <person name="Nierman W.C."/>
            <person name="Fouts D.E."/>
        </authorList>
    </citation>
    <scope>NUCLEOTIDE SEQUENCE [LARGE SCALE GENOMIC DNA]</scope>
    <source>
        <strain evidence="1 2">LT2186</strain>
    </source>
</reference>
<sequence>MSLNKVKNASDLFSKLFPRTILISEGEIGTTDSGPIPCFPGRIERILETIAFKVVKS</sequence>
<name>M3GRV3_LEPIR</name>
<gene>
    <name evidence="1" type="ORF">LEP1GSC151_2590</name>
</gene>
<evidence type="ECO:0000313" key="2">
    <source>
        <dbReference type="Proteomes" id="UP000011776"/>
    </source>
</evidence>
<proteinExistence type="predicted"/>
<protein>
    <submittedName>
        <fullName evidence="1">Uncharacterized protein</fullName>
    </submittedName>
</protein>
<dbReference type="BioCyc" id="LINT1001599:G11K9-4831-MONOMER"/>
<comment type="caution">
    <text evidence="1">The sequence shown here is derived from an EMBL/GenBank/DDBJ whole genome shotgun (WGS) entry which is preliminary data.</text>
</comment>
<dbReference type="EMBL" id="AFME02000320">
    <property type="protein sequence ID" value="EMG09393.1"/>
    <property type="molecule type" value="Genomic_DNA"/>
</dbReference>